<dbReference type="EMBL" id="NEDP02003135">
    <property type="protein sequence ID" value="OWF49394.1"/>
    <property type="molecule type" value="Genomic_DNA"/>
</dbReference>
<dbReference type="Gene3D" id="3.40.50.1110">
    <property type="entry name" value="SGNH hydrolase"/>
    <property type="match status" value="1"/>
</dbReference>
<evidence type="ECO:0000313" key="1">
    <source>
        <dbReference type="EMBL" id="OWF49394.1"/>
    </source>
</evidence>
<evidence type="ECO:0008006" key="3">
    <source>
        <dbReference type="Google" id="ProtNLM"/>
    </source>
</evidence>
<sequence>MKSTVLFGSSYVERLRRSCNGDLGTPGTTIVCGRGGLRTDRMHQPTLQKALEAGADVAFIHVGGNDIEADSRPRAIFNRIVSLVETMHGSGITRVWVAEILTRGLFRAPGLTKDVFEKQRLKISTLLFKKYGSDFVQFRDMRYPVDYLPDLVHLQTRETSSTNTVMKKYASRIRRCIWSS</sequence>
<name>A0A210QKY3_MIZYE</name>
<dbReference type="SUPFAM" id="SSF52266">
    <property type="entry name" value="SGNH hydrolase"/>
    <property type="match status" value="1"/>
</dbReference>
<dbReference type="Proteomes" id="UP000242188">
    <property type="component" value="Unassembled WGS sequence"/>
</dbReference>
<dbReference type="OrthoDB" id="6053634at2759"/>
<reference evidence="1 2" key="1">
    <citation type="journal article" date="2017" name="Nat. Ecol. Evol.">
        <title>Scallop genome provides insights into evolution of bilaterian karyotype and development.</title>
        <authorList>
            <person name="Wang S."/>
            <person name="Zhang J."/>
            <person name="Jiao W."/>
            <person name="Li J."/>
            <person name="Xun X."/>
            <person name="Sun Y."/>
            <person name="Guo X."/>
            <person name="Huan P."/>
            <person name="Dong B."/>
            <person name="Zhang L."/>
            <person name="Hu X."/>
            <person name="Sun X."/>
            <person name="Wang J."/>
            <person name="Zhao C."/>
            <person name="Wang Y."/>
            <person name="Wang D."/>
            <person name="Huang X."/>
            <person name="Wang R."/>
            <person name="Lv J."/>
            <person name="Li Y."/>
            <person name="Zhang Z."/>
            <person name="Liu B."/>
            <person name="Lu W."/>
            <person name="Hui Y."/>
            <person name="Liang J."/>
            <person name="Zhou Z."/>
            <person name="Hou R."/>
            <person name="Li X."/>
            <person name="Liu Y."/>
            <person name="Li H."/>
            <person name="Ning X."/>
            <person name="Lin Y."/>
            <person name="Zhao L."/>
            <person name="Xing Q."/>
            <person name="Dou J."/>
            <person name="Li Y."/>
            <person name="Mao J."/>
            <person name="Guo H."/>
            <person name="Dou H."/>
            <person name="Li T."/>
            <person name="Mu C."/>
            <person name="Jiang W."/>
            <person name="Fu Q."/>
            <person name="Fu X."/>
            <person name="Miao Y."/>
            <person name="Liu J."/>
            <person name="Yu Q."/>
            <person name="Li R."/>
            <person name="Liao H."/>
            <person name="Li X."/>
            <person name="Kong Y."/>
            <person name="Jiang Z."/>
            <person name="Chourrout D."/>
            <person name="Li R."/>
            <person name="Bao Z."/>
        </authorList>
    </citation>
    <scope>NUCLEOTIDE SEQUENCE [LARGE SCALE GENOMIC DNA]</scope>
    <source>
        <strain evidence="1 2">PY_sf001</strain>
    </source>
</reference>
<organism evidence="1 2">
    <name type="scientific">Mizuhopecten yessoensis</name>
    <name type="common">Japanese scallop</name>
    <name type="synonym">Patinopecten yessoensis</name>
    <dbReference type="NCBI Taxonomy" id="6573"/>
    <lineage>
        <taxon>Eukaryota</taxon>
        <taxon>Metazoa</taxon>
        <taxon>Spiralia</taxon>
        <taxon>Lophotrochozoa</taxon>
        <taxon>Mollusca</taxon>
        <taxon>Bivalvia</taxon>
        <taxon>Autobranchia</taxon>
        <taxon>Pteriomorphia</taxon>
        <taxon>Pectinida</taxon>
        <taxon>Pectinoidea</taxon>
        <taxon>Pectinidae</taxon>
        <taxon>Mizuhopecten</taxon>
    </lineage>
</organism>
<dbReference type="InterPro" id="IPR036514">
    <property type="entry name" value="SGNH_hydro_sf"/>
</dbReference>
<comment type="caution">
    <text evidence="1">The sequence shown here is derived from an EMBL/GenBank/DDBJ whole genome shotgun (WGS) entry which is preliminary data.</text>
</comment>
<dbReference type="AlphaFoldDB" id="A0A210QKY3"/>
<protein>
    <recommendedName>
        <fullName evidence="3">SGNH hydrolase-type esterase domain-containing protein</fullName>
    </recommendedName>
</protein>
<evidence type="ECO:0000313" key="2">
    <source>
        <dbReference type="Proteomes" id="UP000242188"/>
    </source>
</evidence>
<gene>
    <name evidence="1" type="ORF">KP79_PYT01078</name>
</gene>
<proteinExistence type="predicted"/>
<keyword evidence="2" id="KW-1185">Reference proteome</keyword>
<accession>A0A210QKY3</accession>